<gene>
    <name evidence="2" type="ORF">HELGO_WM13704</name>
</gene>
<keyword evidence="1" id="KW-1133">Transmembrane helix</keyword>
<dbReference type="Pfam" id="PF05137">
    <property type="entry name" value="PilN"/>
    <property type="match status" value="1"/>
</dbReference>
<sequence length="351" mass="39928">MSLSKVKNFFSWWGEGLYLGLPGSFRKLFRSEQSRLMLQPIGDDRLAVYWRQDGKQKSCGEFDLRQGAFDFQRVAKKCARSKKYLLELVLDKQQALHLQRNFPEAAQDNIKQVVSYQLDRLTPFSADIAYFDASIASRDKVRKEVLADIYVAPKMLVDKISSQFSDFGIPAFDSVSTANGAASLTHGRDTGLSPTKSESWSRVPLYFFLFALVLSLAVPVLYKQRRVDQIDTALSDLKRDAAGQLEVRDKLLAAEDALSFLQERRRASPIALDVVEQLSSEIPAHTWLERLELEGKQVQIRGESKKALTLIDTLEESAHFRRVSFRSPVTRSKNSNKDKFHIQAQVEMNNE</sequence>
<protein>
    <recommendedName>
        <fullName evidence="3">General secretion pathway protein L</fullName>
    </recommendedName>
</protein>
<dbReference type="PANTHER" id="PTHR40278">
    <property type="entry name" value="DNA UTILIZATION PROTEIN HOFN"/>
    <property type="match status" value="1"/>
</dbReference>
<organism evidence="2">
    <name type="scientific">uncultured Thiotrichaceae bacterium</name>
    <dbReference type="NCBI Taxonomy" id="298394"/>
    <lineage>
        <taxon>Bacteria</taxon>
        <taxon>Pseudomonadati</taxon>
        <taxon>Pseudomonadota</taxon>
        <taxon>Gammaproteobacteria</taxon>
        <taxon>Thiotrichales</taxon>
        <taxon>Thiotrichaceae</taxon>
        <taxon>environmental samples</taxon>
    </lineage>
</organism>
<evidence type="ECO:0000256" key="1">
    <source>
        <dbReference type="SAM" id="Phobius"/>
    </source>
</evidence>
<dbReference type="InterPro" id="IPR052534">
    <property type="entry name" value="Extracell_DNA_Util/SecSys_Comp"/>
</dbReference>
<evidence type="ECO:0000313" key="2">
    <source>
        <dbReference type="EMBL" id="CAA6814612.1"/>
    </source>
</evidence>
<keyword evidence="1" id="KW-0472">Membrane</keyword>
<name>A0A6S6TGV8_9GAMM</name>
<proteinExistence type="predicted"/>
<reference evidence="2" key="1">
    <citation type="submission" date="2020-01" db="EMBL/GenBank/DDBJ databases">
        <authorList>
            <person name="Meier V. D."/>
            <person name="Meier V D."/>
        </authorList>
    </citation>
    <scope>NUCLEOTIDE SEQUENCE</scope>
    <source>
        <strain evidence="2">HLG_WM_MAG_09</strain>
    </source>
</reference>
<evidence type="ECO:0008006" key="3">
    <source>
        <dbReference type="Google" id="ProtNLM"/>
    </source>
</evidence>
<dbReference type="AlphaFoldDB" id="A0A6S6TGV8"/>
<dbReference type="EMBL" id="CACVAT010000234">
    <property type="protein sequence ID" value="CAA6814612.1"/>
    <property type="molecule type" value="Genomic_DNA"/>
</dbReference>
<accession>A0A6S6TGV8</accession>
<keyword evidence="1" id="KW-0812">Transmembrane</keyword>
<dbReference type="PANTHER" id="PTHR40278:SF1">
    <property type="entry name" value="DNA UTILIZATION PROTEIN HOFN"/>
    <property type="match status" value="1"/>
</dbReference>
<dbReference type="InterPro" id="IPR007813">
    <property type="entry name" value="PilN"/>
</dbReference>
<feature type="transmembrane region" description="Helical" evidence="1">
    <location>
        <begin position="203"/>
        <end position="222"/>
    </location>
</feature>